<organism evidence="1 2">
    <name type="scientific">Gordonia phage Smoothie</name>
    <dbReference type="NCBI Taxonomy" id="1838078"/>
    <lineage>
        <taxon>Viruses</taxon>
        <taxon>Duplodnaviria</taxon>
        <taxon>Heunggongvirae</taxon>
        <taxon>Uroviricota</taxon>
        <taxon>Caudoviricetes</taxon>
        <taxon>Smoothievirus</taxon>
        <taxon>Smoothievirus smoothie</taxon>
    </lineage>
</organism>
<evidence type="ECO:0000313" key="2">
    <source>
        <dbReference type="Proteomes" id="UP000201458"/>
    </source>
</evidence>
<proteinExistence type="predicted"/>
<dbReference type="RefSeq" id="YP_009269152.1">
    <property type="nucleotide sequence ID" value="NC_030696.1"/>
</dbReference>
<dbReference type="Proteomes" id="UP000201458">
    <property type="component" value="Segment"/>
</dbReference>
<dbReference type="EMBL" id="KU998244">
    <property type="protein sequence ID" value="ANA86195.1"/>
    <property type="molecule type" value="Genomic_DNA"/>
</dbReference>
<dbReference type="GeneID" id="28378498"/>
<protein>
    <recommendedName>
        <fullName evidence="3">Head-to-tail stopper</fullName>
    </recommendedName>
</protein>
<evidence type="ECO:0008006" key="3">
    <source>
        <dbReference type="Google" id="ProtNLM"/>
    </source>
</evidence>
<evidence type="ECO:0000313" key="1">
    <source>
        <dbReference type="EMBL" id="ANA86195.1"/>
    </source>
</evidence>
<dbReference type="KEGG" id="vg:28378498"/>
<name>A0A160DEE4_9CAUD</name>
<keyword evidence="2" id="KW-1185">Reference proteome</keyword>
<reference evidence="1 2" key="1">
    <citation type="submission" date="2016-03" db="EMBL/GenBank/DDBJ databases">
        <authorList>
            <person name="Montgomery M.T."/>
            <person name="Guerrero C.A."/>
            <person name="Mavrich T.N."/>
            <person name="Pope W.H."/>
            <person name="Garlena R.A."/>
            <person name="Russell D.A."/>
            <person name="Jacobs-Sera D."/>
            <person name="Hendrix R.W."/>
            <person name="Hatfull G.F."/>
        </authorList>
    </citation>
    <scope>NUCLEOTIDE SEQUENCE [LARGE SCALE GENOMIC DNA]</scope>
</reference>
<sequence>MSDYLEVWRDVTTGRTKHGGHAKGERERDLSHVIHNVVISYDTTDTDEPDPSDKRLRNMRTLRVKAWIPRGSDIRAQDRVKLPDGLFYRIDGKPLERKSGLTGNVARTKVFLVRQEG</sequence>
<gene>
    <name evidence="1" type="primary">39</name>
    <name evidence="1" type="ORF">PBI_SMOOTHIE_39</name>
</gene>
<accession>A0A160DEE4</accession>